<dbReference type="Pfam" id="PF14339">
    <property type="entry name" value="DUF4394"/>
    <property type="match status" value="1"/>
</dbReference>
<dbReference type="InterPro" id="IPR013424">
    <property type="entry name" value="Ice-binding_C"/>
</dbReference>
<feature type="domain" description="DUF4394" evidence="3">
    <location>
        <begin position="36"/>
        <end position="258"/>
    </location>
</feature>
<protein>
    <recommendedName>
        <fullName evidence="6">PEP-CTERM protein-sorting domain-containing protein</fullName>
    </recommendedName>
</protein>
<name>A0ABU1YUC7_ROSSA</name>
<keyword evidence="1" id="KW-0732">Signal</keyword>
<dbReference type="InterPro" id="IPR025507">
    <property type="entry name" value="DUF4394"/>
</dbReference>
<accession>A0ABU1YUC7</accession>
<proteinExistence type="predicted"/>
<gene>
    <name evidence="4" type="ORF">J2X20_005159</name>
</gene>
<evidence type="ECO:0000256" key="1">
    <source>
        <dbReference type="SAM" id="SignalP"/>
    </source>
</evidence>
<sequence>MSTSRLAFALLATALAASLPAQAETVYGLTAGATTTLVSFDSANPASLSVIAPVSGIINGLSLKAIDFRPADGLLYGLATSGSQGQLYVIDTHNGVASSIGRGFSFAADAGLSVSIDFNPVVDRVRVVADNGLNLRLNPNTGVIAGSDTSLSAAGMGDVAYANNHVGATLTTLYGFNGSQLVTIGGPNGSPSPNSGLVNVVGPTGVTAWDNLNVGFDIGSSGSAYLSLDDAASSSFDSEFYKINLSTGATQFVGKLPVAMLDIAVAAVPEPETTALWLAGLAVMGRVVWRRRAARG</sequence>
<evidence type="ECO:0008006" key="6">
    <source>
        <dbReference type="Google" id="ProtNLM"/>
    </source>
</evidence>
<feature type="chain" id="PRO_5045410373" description="PEP-CTERM protein-sorting domain-containing protein" evidence="1">
    <location>
        <begin position="24"/>
        <end position="296"/>
    </location>
</feature>
<organism evidence="4 5">
    <name type="scientific">Roseateles saccharophilus</name>
    <name type="common">Pseudomonas saccharophila</name>
    <dbReference type="NCBI Taxonomy" id="304"/>
    <lineage>
        <taxon>Bacteria</taxon>
        <taxon>Pseudomonadati</taxon>
        <taxon>Pseudomonadota</taxon>
        <taxon>Betaproteobacteria</taxon>
        <taxon>Burkholderiales</taxon>
        <taxon>Sphaerotilaceae</taxon>
        <taxon>Roseateles</taxon>
    </lineage>
</organism>
<dbReference type="RefSeq" id="WP_310271684.1">
    <property type="nucleotide sequence ID" value="NZ_JAVDXU010000005.1"/>
</dbReference>
<dbReference type="EMBL" id="JAVDXU010000005">
    <property type="protein sequence ID" value="MDR7272476.1"/>
    <property type="molecule type" value="Genomic_DNA"/>
</dbReference>
<comment type="caution">
    <text evidence="4">The sequence shown here is derived from an EMBL/GenBank/DDBJ whole genome shotgun (WGS) entry which is preliminary data.</text>
</comment>
<dbReference type="Proteomes" id="UP001180453">
    <property type="component" value="Unassembled WGS sequence"/>
</dbReference>
<feature type="domain" description="Ice-binding protein C-terminal" evidence="2">
    <location>
        <begin position="267"/>
        <end position="292"/>
    </location>
</feature>
<evidence type="ECO:0000313" key="4">
    <source>
        <dbReference type="EMBL" id="MDR7272476.1"/>
    </source>
</evidence>
<evidence type="ECO:0000259" key="2">
    <source>
        <dbReference type="Pfam" id="PF07589"/>
    </source>
</evidence>
<keyword evidence="5" id="KW-1185">Reference proteome</keyword>
<dbReference type="Pfam" id="PF07589">
    <property type="entry name" value="PEP-CTERM"/>
    <property type="match status" value="1"/>
</dbReference>
<feature type="signal peptide" evidence="1">
    <location>
        <begin position="1"/>
        <end position="23"/>
    </location>
</feature>
<evidence type="ECO:0000313" key="5">
    <source>
        <dbReference type="Proteomes" id="UP001180453"/>
    </source>
</evidence>
<reference evidence="4 5" key="1">
    <citation type="submission" date="2023-07" db="EMBL/GenBank/DDBJ databases">
        <title>Sorghum-associated microbial communities from plants grown in Nebraska, USA.</title>
        <authorList>
            <person name="Schachtman D."/>
        </authorList>
    </citation>
    <scope>NUCLEOTIDE SEQUENCE [LARGE SCALE GENOMIC DNA]</scope>
    <source>
        <strain evidence="4 5">BE314</strain>
    </source>
</reference>
<evidence type="ECO:0000259" key="3">
    <source>
        <dbReference type="Pfam" id="PF14339"/>
    </source>
</evidence>